<accession>A0A5N6PTE6</accession>
<dbReference type="EMBL" id="SZYD01000003">
    <property type="protein sequence ID" value="KAD6796360.1"/>
    <property type="molecule type" value="Genomic_DNA"/>
</dbReference>
<evidence type="ECO:0000313" key="3">
    <source>
        <dbReference type="Proteomes" id="UP000326396"/>
    </source>
</evidence>
<dbReference type="Pfam" id="PF13966">
    <property type="entry name" value="zf-RVT"/>
    <property type="match status" value="1"/>
</dbReference>
<dbReference type="Proteomes" id="UP000326396">
    <property type="component" value="Linkage Group LG11"/>
</dbReference>
<dbReference type="InterPro" id="IPR026960">
    <property type="entry name" value="RVT-Znf"/>
</dbReference>
<dbReference type="PANTHER" id="PTHR36617">
    <property type="entry name" value="PROTEIN, PUTATIVE-RELATED"/>
    <property type="match status" value="1"/>
</dbReference>
<organism evidence="2 3">
    <name type="scientific">Mikania micrantha</name>
    <name type="common">bitter vine</name>
    <dbReference type="NCBI Taxonomy" id="192012"/>
    <lineage>
        <taxon>Eukaryota</taxon>
        <taxon>Viridiplantae</taxon>
        <taxon>Streptophyta</taxon>
        <taxon>Embryophyta</taxon>
        <taxon>Tracheophyta</taxon>
        <taxon>Spermatophyta</taxon>
        <taxon>Magnoliopsida</taxon>
        <taxon>eudicotyledons</taxon>
        <taxon>Gunneridae</taxon>
        <taxon>Pentapetalae</taxon>
        <taxon>asterids</taxon>
        <taxon>campanulids</taxon>
        <taxon>Asterales</taxon>
        <taxon>Asteraceae</taxon>
        <taxon>Asteroideae</taxon>
        <taxon>Heliantheae alliance</taxon>
        <taxon>Eupatorieae</taxon>
        <taxon>Mikania</taxon>
    </lineage>
</organism>
<feature type="domain" description="Reverse transcriptase zinc-binding" evidence="1">
    <location>
        <begin position="105"/>
        <end position="189"/>
    </location>
</feature>
<name>A0A5N6PTE6_9ASTR</name>
<comment type="caution">
    <text evidence="2">The sequence shown here is derived from an EMBL/GenBank/DDBJ whole genome shotgun (WGS) entry which is preliminary data.</text>
</comment>
<sequence>MELLCCKIGDGSKALFWLDNWSGRGSGPLKDLFPALFYNERNKWCVVKDRVIYGLPYDINWQWKQPPWHPTIFHMISQCKQLISPITLQIERDKWVWGATNPIEFSVGSVRALIEERLLPYDNFKIPWIKWVPLKVNVFAWREGLDRIPSKDCLIKRGISINSMCSFCSVHSESSVHLLLRCGIASSVWDKVFM</sequence>
<dbReference type="OrthoDB" id="1088926at2759"/>
<reference evidence="2 3" key="1">
    <citation type="submission" date="2019-05" db="EMBL/GenBank/DDBJ databases">
        <title>Mikania micrantha, genome provides insights into the molecular mechanism of rapid growth.</title>
        <authorList>
            <person name="Liu B."/>
        </authorList>
    </citation>
    <scope>NUCLEOTIDE SEQUENCE [LARGE SCALE GENOMIC DNA]</scope>
    <source>
        <strain evidence="2">NLD-2019</strain>
        <tissue evidence="2">Leaf</tissue>
    </source>
</reference>
<keyword evidence="3" id="KW-1185">Reference proteome</keyword>
<evidence type="ECO:0000313" key="2">
    <source>
        <dbReference type="EMBL" id="KAD6796360.1"/>
    </source>
</evidence>
<dbReference type="AlphaFoldDB" id="A0A5N6PTE6"/>
<evidence type="ECO:0000259" key="1">
    <source>
        <dbReference type="Pfam" id="PF13966"/>
    </source>
</evidence>
<proteinExistence type="predicted"/>
<gene>
    <name evidence="2" type="ORF">E3N88_07256</name>
</gene>
<dbReference type="PANTHER" id="PTHR36617:SF5">
    <property type="entry name" value="OS05G0421675 PROTEIN"/>
    <property type="match status" value="1"/>
</dbReference>
<protein>
    <recommendedName>
        <fullName evidence="1">Reverse transcriptase zinc-binding domain-containing protein</fullName>
    </recommendedName>
</protein>